<name>A0AAV0AZM9_PHAPC</name>
<gene>
    <name evidence="1" type="ORF">PPACK8108_LOCUS9698</name>
</gene>
<keyword evidence="2" id="KW-1185">Reference proteome</keyword>
<dbReference type="Proteomes" id="UP001153365">
    <property type="component" value="Unassembled WGS sequence"/>
</dbReference>
<evidence type="ECO:0000313" key="2">
    <source>
        <dbReference type="Proteomes" id="UP001153365"/>
    </source>
</evidence>
<reference evidence="1" key="1">
    <citation type="submission" date="2022-06" db="EMBL/GenBank/DDBJ databases">
        <authorList>
            <consortium name="SYNGENTA / RWTH Aachen University"/>
        </authorList>
    </citation>
    <scope>NUCLEOTIDE SEQUENCE</scope>
</reference>
<evidence type="ECO:0000313" key="1">
    <source>
        <dbReference type="EMBL" id="CAH7674762.1"/>
    </source>
</evidence>
<protein>
    <submittedName>
        <fullName evidence="1">Expressed protein</fullName>
    </submittedName>
</protein>
<dbReference type="AlphaFoldDB" id="A0AAV0AZM9"/>
<organism evidence="1 2">
    <name type="scientific">Phakopsora pachyrhizi</name>
    <name type="common">Asian soybean rust disease fungus</name>
    <dbReference type="NCBI Taxonomy" id="170000"/>
    <lineage>
        <taxon>Eukaryota</taxon>
        <taxon>Fungi</taxon>
        <taxon>Dikarya</taxon>
        <taxon>Basidiomycota</taxon>
        <taxon>Pucciniomycotina</taxon>
        <taxon>Pucciniomycetes</taxon>
        <taxon>Pucciniales</taxon>
        <taxon>Phakopsoraceae</taxon>
        <taxon>Phakopsora</taxon>
    </lineage>
</organism>
<accession>A0AAV0AZM9</accession>
<comment type="caution">
    <text evidence="1">The sequence shown here is derived from an EMBL/GenBank/DDBJ whole genome shotgun (WGS) entry which is preliminary data.</text>
</comment>
<dbReference type="EMBL" id="CALTRL010002127">
    <property type="protein sequence ID" value="CAH7674762.1"/>
    <property type="molecule type" value="Genomic_DNA"/>
</dbReference>
<sequence length="232" mass="26993">MGKSDRWSRFFLQLTRILIGILISVECRLVLPLEQSKMPVQDNRLNNRILRDAQNEVLEVKAIEPKFSRKPNGAVTEALKNTVEIRNDLKFAYQNIQNNFNILQRNQEHLSPPIMKNIEETLEYISILNQYRLQEVVATEAKYSSARIEPIGDLEMLKDSDVSIEVIKKITLTNLKELTKIDTFDNVEIFYSRLILSMVEYLLQQKFITFQENSSIFSNEGAQKLLQGRKNI</sequence>
<proteinExistence type="predicted"/>